<feature type="domain" description="N-acetyltransferase" evidence="1">
    <location>
        <begin position="3"/>
        <end position="152"/>
    </location>
</feature>
<gene>
    <name evidence="2" type="ORF">JOF53_005086</name>
</gene>
<dbReference type="SUPFAM" id="SSF55729">
    <property type="entry name" value="Acyl-CoA N-acyltransferases (Nat)"/>
    <property type="match status" value="1"/>
</dbReference>
<keyword evidence="2" id="KW-0012">Acyltransferase</keyword>
<dbReference type="Pfam" id="PF00583">
    <property type="entry name" value="Acetyltransf_1"/>
    <property type="match status" value="1"/>
</dbReference>
<dbReference type="RefSeq" id="WP_086783544.1">
    <property type="nucleotide sequence ID" value="NZ_JAGIOO010000001.1"/>
</dbReference>
<dbReference type="EMBL" id="JAGIOO010000001">
    <property type="protein sequence ID" value="MBP2476214.1"/>
    <property type="molecule type" value="Genomic_DNA"/>
</dbReference>
<keyword evidence="2" id="KW-0808">Transferase</keyword>
<protein>
    <submittedName>
        <fullName evidence="2">Ribosomal-protein-alanine N-acetyltransferase</fullName>
        <ecNumber evidence="2">2.3.1.267</ecNumber>
    </submittedName>
</protein>
<dbReference type="CDD" id="cd04301">
    <property type="entry name" value="NAT_SF"/>
    <property type="match status" value="1"/>
</dbReference>
<evidence type="ECO:0000313" key="3">
    <source>
        <dbReference type="Proteomes" id="UP001519363"/>
    </source>
</evidence>
<evidence type="ECO:0000259" key="1">
    <source>
        <dbReference type="PROSITE" id="PS51186"/>
    </source>
</evidence>
<dbReference type="InterPro" id="IPR006464">
    <property type="entry name" value="AcTrfase_RimI/Ard1"/>
</dbReference>
<organism evidence="2 3">
    <name type="scientific">Crossiella equi</name>
    <dbReference type="NCBI Taxonomy" id="130796"/>
    <lineage>
        <taxon>Bacteria</taxon>
        <taxon>Bacillati</taxon>
        <taxon>Actinomycetota</taxon>
        <taxon>Actinomycetes</taxon>
        <taxon>Pseudonocardiales</taxon>
        <taxon>Pseudonocardiaceae</taxon>
        <taxon>Crossiella</taxon>
    </lineage>
</organism>
<dbReference type="PROSITE" id="PS51186">
    <property type="entry name" value="GNAT"/>
    <property type="match status" value="1"/>
</dbReference>
<dbReference type="EC" id="2.3.1.267" evidence="2"/>
<dbReference type="PANTHER" id="PTHR43617">
    <property type="entry name" value="L-AMINO ACID N-ACETYLTRANSFERASE"/>
    <property type="match status" value="1"/>
</dbReference>
<dbReference type="Gene3D" id="3.40.630.30">
    <property type="match status" value="1"/>
</dbReference>
<dbReference type="InterPro" id="IPR016181">
    <property type="entry name" value="Acyl_CoA_acyltransferase"/>
</dbReference>
<reference evidence="2 3" key="1">
    <citation type="submission" date="2021-03" db="EMBL/GenBank/DDBJ databases">
        <title>Sequencing the genomes of 1000 actinobacteria strains.</title>
        <authorList>
            <person name="Klenk H.-P."/>
        </authorList>
    </citation>
    <scope>NUCLEOTIDE SEQUENCE [LARGE SCALE GENOMIC DNA]</scope>
    <source>
        <strain evidence="2 3">DSM 44580</strain>
    </source>
</reference>
<dbReference type="InterPro" id="IPR050276">
    <property type="entry name" value="MshD_Acetyltransferase"/>
</dbReference>
<name>A0ABS5AJ19_9PSEU</name>
<keyword evidence="3" id="KW-1185">Reference proteome</keyword>
<dbReference type="InterPro" id="IPR000182">
    <property type="entry name" value="GNAT_dom"/>
</dbReference>
<accession>A0ABS5AJ19</accession>
<sequence>MSVRVLKLRPKDVKRCAELEAQLFPGDDPWSETAFHAELGMGHHYVGAYTEEQRLVGYGGLALVAGPPLAEAEVHTVAVDPDWQGKGIGRALMDNLLAHADGRRAEVFLEVRTDNQPAITLYEKLGFEIVGLRKRYYQPSGADAFTMRRPRVAQSGGRTA</sequence>
<dbReference type="Proteomes" id="UP001519363">
    <property type="component" value="Unassembled WGS sequence"/>
</dbReference>
<comment type="caution">
    <text evidence="2">The sequence shown here is derived from an EMBL/GenBank/DDBJ whole genome shotgun (WGS) entry which is preliminary data.</text>
</comment>
<evidence type="ECO:0000313" key="2">
    <source>
        <dbReference type="EMBL" id="MBP2476214.1"/>
    </source>
</evidence>
<dbReference type="NCBIfam" id="TIGR01575">
    <property type="entry name" value="rimI"/>
    <property type="match status" value="1"/>
</dbReference>
<dbReference type="PANTHER" id="PTHR43617:SF20">
    <property type="entry name" value="N-ALPHA-ACETYLTRANSFERASE RIMI"/>
    <property type="match status" value="1"/>
</dbReference>
<proteinExistence type="predicted"/>
<dbReference type="GO" id="GO:0008999">
    <property type="term" value="F:protein-N-terminal-alanine acetyltransferase activity"/>
    <property type="evidence" value="ECO:0007669"/>
    <property type="project" value="UniProtKB-EC"/>
</dbReference>